<dbReference type="InterPro" id="IPR043128">
    <property type="entry name" value="Rev_trsase/Diguanyl_cyclase"/>
</dbReference>
<dbReference type="Gene3D" id="3.60.10.10">
    <property type="entry name" value="Endonuclease/exonuclease/phosphatase"/>
    <property type="match status" value="1"/>
</dbReference>
<reference evidence="2 3" key="2">
    <citation type="journal article" date="2017" name="Nature">
        <title>The Apostasia genome and the evolution of orchids.</title>
        <authorList>
            <person name="Zhang G.Q."/>
            <person name="Liu K.W."/>
            <person name="Li Z."/>
            <person name="Lohaus R."/>
            <person name="Hsiao Y.Y."/>
            <person name="Niu S.C."/>
            <person name="Wang J.Y."/>
            <person name="Lin Y.C."/>
            <person name="Xu Q."/>
            <person name="Chen L.J."/>
            <person name="Yoshida K."/>
            <person name="Fujiwara S."/>
            <person name="Wang Z.W."/>
            <person name="Zhang Y.Q."/>
            <person name="Mitsuda N."/>
            <person name="Wang M."/>
            <person name="Liu G.H."/>
            <person name="Pecoraro L."/>
            <person name="Huang H.X."/>
            <person name="Xiao X.J."/>
            <person name="Lin M."/>
            <person name="Wu X.Y."/>
            <person name="Wu W.L."/>
            <person name="Chen Y.Y."/>
            <person name="Chang S.B."/>
            <person name="Sakamoto S."/>
            <person name="Ohme-Takagi M."/>
            <person name="Yagi M."/>
            <person name="Zeng S.J."/>
            <person name="Shen C.Y."/>
            <person name="Yeh C.M."/>
            <person name="Luo Y.B."/>
            <person name="Tsai W.C."/>
            <person name="Van de Peer Y."/>
            <person name="Liu Z.J."/>
        </authorList>
    </citation>
    <scope>NUCLEOTIDE SEQUENCE [LARGE SCALE GENOMIC DNA]</scope>
    <source>
        <tissue evidence="2">The whole plant</tissue>
    </source>
</reference>
<dbReference type="InterPro" id="IPR036691">
    <property type="entry name" value="Endo/exonu/phosph_ase_sf"/>
</dbReference>
<accession>A0A2I0V6U7</accession>
<dbReference type="Proteomes" id="UP000233837">
    <property type="component" value="Unassembled WGS sequence"/>
</dbReference>
<proteinExistence type="predicted"/>
<dbReference type="SUPFAM" id="SSF56672">
    <property type="entry name" value="DNA/RNA polymerases"/>
    <property type="match status" value="1"/>
</dbReference>
<reference evidence="2 3" key="1">
    <citation type="journal article" date="2016" name="Sci. Rep.">
        <title>The Dendrobium catenatum Lindl. genome sequence provides insights into polysaccharide synthase, floral development and adaptive evolution.</title>
        <authorList>
            <person name="Zhang G.Q."/>
            <person name="Xu Q."/>
            <person name="Bian C."/>
            <person name="Tsai W.C."/>
            <person name="Yeh C.M."/>
            <person name="Liu K.W."/>
            <person name="Yoshida K."/>
            <person name="Zhang L.S."/>
            <person name="Chang S.B."/>
            <person name="Chen F."/>
            <person name="Shi Y."/>
            <person name="Su Y.Y."/>
            <person name="Zhang Y.Q."/>
            <person name="Chen L.J."/>
            <person name="Yin Y."/>
            <person name="Lin M."/>
            <person name="Huang H."/>
            <person name="Deng H."/>
            <person name="Wang Z.W."/>
            <person name="Zhu S.L."/>
            <person name="Zhao X."/>
            <person name="Deng C."/>
            <person name="Niu S.C."/>
            <person name="Huang J."/>
            <person name="Wang M."/>
            <person name="Liu G.H."/>
            <person name="Yang H.J."/>
            <person name="Xiao X.J."/>
            <person name="Hsiao Y.Y."/>
            <person name="Wu W.L."/>
            <person name="Chen Y.Y."/>
            <person name="Mitsuda N."/>
            <person name="Ohme-Takagi M."/>
            <person name="Luo Y.B."/>
            <person name="Van de Peer Y."/>
            <person name="Liu Z.J."/>
        </authorList>
    </citation>
    <scope>NUCLEOTIDE SEQUENCE [LARGE SCALE GENOMIC DNA]</scope>
    <source>
        <tissue evidence="2">The whole plant</tissue>
    </source>
</reference>
<dbReference type="Gene3D" id="3.30.70.270">
    <property type="match status" value="1"/>
</dbReference>
<dbReference type="GO" id="GO:0003824">
    <property type="term" value="F:catalytic activity"/>
    <property type="evidence" value="ECO:0007669"/>
    <property type="project" value="InterPro"/>
</dbReference>
<dbReference type="AlphaFoldDB" id="A0A2I0V6U7"/>
<dbReference type="InterPro" id="IPR043502">
    <property type="entry name" value="DNA/RNA_pol_sf"/>
</dbReference>
<dbReference type="InterPro" id="IPR026960">
    <property type="entry name" value="RVT-Znf"/>
</dbReference>
<evidence type="ECO:0000313" key="2">
    <source>
        <dbReference type="EMBL" id="PKU59129.1"/>
    </source>
</evidence>
<dbReference type="PANTHER" id="PTHR31635:SF196">
    <property type="entry name" value="REVERSE TRANSCRIPTASE DOMAIN-CONTAINING PROTEIN-RELATED"/>
    <property type="match status" value="1"/>
</dbReference>
<dbReference type="PANTHER" id="PTHR31635">
    <property type="entry name" value="REVERSE TRANSCRIPTASE DOMAIN-CONTAINING PROTEIN-RELATED"/>
    <property type="match status" value="1"/>
</dbReference>
<sequence>MSFPPLGVWNVRGFNSPEKVISCKRLIKAFKLDLLCLLETRVHASSLCNPFFDLSHSLFPNESCHHNFNLASSGRIWVKWNANNLNFIPNMVTSQLISGLVTVGNSPPFQISFVYASNNALERKDLWNSISLAAPSCGIPWFVAGDFNCCRFASEKSGGTVLHHSNLVDINKMIFDNKLMDSHSVGSFFTWFNQQATNPIFIKLDRGLVNEDWMKVFPNAYCSFQSPSCSDHSPIILHPGLDSPSNHRFLFKNFWTKEDKFWVHLLNAFSKPISGNSLSHFCNSLKVLKGDIKQENWANSNFITTQLDSLNSKQRDILALIDRTPMDPSLAISLKEINYKISEASSSHASWIIQRAKAKWLHHGEDDLKFLYGKIRSRVGSSKSVVNLFSCNPNVSRGEVIHSITTYFQELYNPSPSSFSNLDAFPIGNIVTDLQSNLLISPILEDEIKKAIFKGSSNSSPGPDGFNYHFYKATWHIIGPQLCNAIRFFFLKGYLPNGIKATALAIIPKHRNASTISEYRPISLCNTLYKIMAKIIASRLISIMPSIVKNTQAGFIKSRISTDSILLANDLLSLVNKRGAGNIFCAKIDIRKAFDSVSRDFLLARLTQKGFPLVFISWIKACISNVNFSVVIDGALEGFFPSSAGLRQGCPLSPYLFCIVMDAFSNMLDASGFKGFSADNFQISHLLYADDVLIFGEASVENCTILANTLKEFAAASGLFINYDKSSVMFTKNQRNKESLCQALSIFNTTNKISYLGIPISFNRLKVEDFLPLMDKLHNKFTGWKANLLSLAGRLQYLKFTIHNTIAYWIRGSIIPKTVFKFFKKTCSRFLFFGDIDSSHKLHMISWDTVTKPKCKGGLGIPSLNALQFAFNCSVIYRMYNCPSPLSSWLSAHYSSPWRPTRPKDSKFWVSVCNTAAVVKQKFKFNITPNSPISFTWDHWCNDSTISEAFPGLSLDNFNHSLLSNFICSGRWVFSDAVPTILQSAVSRIPIGIEAGNCLLWNGCDKVYFKDFIEEYYSNMVDCSWYNLVWHKKFILKHSVYVWLALVGGLKTQDALRARNIIVPSICSLCNANFETVNHLFFECSFSFNILKSIIPATANFLLRPTILQVLYWLDSGAVSGAPLMTKNLYLMMVCCTIYHLWRERNSRRFGDDSHSASTLLVNIKRIIFSKVARWKNADVLLGHFGC</sequence>
<protein>
    <submittedName>
        <fullName evidence="2">Ribonuclease H protein</fullName>
    </submittedName>
</protein>
<gene>
    <name evidence="2" type="ORF">MA16_Dca014871</name>
</gene>
<evidence type="ECO:0000259" key="1">
    <source>
        <dbReference type="PROSITE" id="PS50878"/>
    </source>
</evidence>
<dbReference type="InterPro" id="IPR005135">
    <property type="entry name" value="Endo/exonuclease/phosphatase"/>
</dbReference>
<name>A0A2I0V6U7_9ASPA</name>
<dbReference type="InterPro" id="IPR000477">
    <property type="entry name" value="RT_dom"/>
</dbReference>
<keyword evidence="3" id="KW-1185">Reference proteome</keyword>
<dbReference type="Pfam" id="PF03372">
    <property type="entry name" value="Exo_endo_phos"/>
    <property type="match status" value="1"/>
</dbReference>
<evidence type="ECO:0000313" key="3">
    <source>
        <dbReference type="Proteomes" id="UP000233837"/>
    </source>
</evidence>
<organism evidence="2 3">
    <name type="scientific">Dendrobium catenatum</name>
    <dbReference type="NCBI Taxonomy" id="906689"/>
    <lineage>
        <taxon>Eukaryota</taxon>
        <taxon>Viridiplantae</taxon>
        <taxon>Streptophyta</taxon>
        <taxon>Embryophyta</taxon>
        <taxon>Tracheophyta</taxon>
        <taxon>Spermatophyta</taxon>
        <taxon>Magnoliopsida</taxon>
        <taxon>Liliopsida</taxon>
        <taxon>Asparagales</taxon>
        <taxon>Orchidaceae</taxon>
        <taxon>Epidendroideae</taxon>
        <taxon>Malaxideae</taxon>
        <taxon>Dendrobiinae</taxon>
        <taxon>Dendrobium</taxon>
    </lineage>
</organism>
<dbReference type="Pfam" id="PF13966">
    <property type="entry name" value="zf-RVT"/>
    <property type="match status" value="1"/>
</dbReference>
<dbReference type="CDD" id="cd01650">
    <property type="entry name" value="RT_nLTR_like"/>
    <property type="match status" value="1"/>
</dbReference>
<dbReference type="Pfam" id="PF00078">
    <property type="entry name" value="RVT_1"/>
    <property type="match status" value="1"/>
</dbReference>
<feature type="domain" description="Reverse transcriptase" evidence="1">
    <location>
        <begin position="488"/>
        <end position="760"/>
    </location>
</feature>
<dbReference type="SUPFAM" id="SSF56219">
    <property type="entry name" value="DNase I-like"/>
    <property type="match status" value="1"/>
</dbReference>
<dbReference type="PROSITE" id="PS50878">
    <property type="entry name" value="RT_POL"/>
    <property type="match status" value="1"/>
</dbReference>
<dbReference type="EMBL" id="KZ504159">
    <property type="protein sequence ID" value="PKU59129.1"/>
    <property type="molecule type" value="Genomic_DNA"/>
</dbReference>
<dbReference type="STRING" id="906689.A0A2I0V6U7"/>